<comment type="caution">
    <text evidence="2">The sequence shown here is derived from an EMBL/GenBank/DDBJ whole genome shotgun (WGS) entry which is preliminary data.</text>
</comment>
<name>A0A369YI74_9PAST</name>
<gene>
    <name evidence="3" type="ORF">DPV84_07335</name>
    <name evidence="2" type="ORF">DPV93_05360</name>
</gene>
<dbReference type="EMBL" id="QEPN01000003">
    <property type="protein sequence ID" value="RDE72707.1"/>
    <property type="molecule type" value="Genomic_DNA"/>
</dbReference>
<protein>
    <submittedName>
        <fullName evidence="2">Uncharacterized protein</fullName>
    </submittedName>
</protein>
<keyword evidence="1" id="KW-0472">Membrane</keyword>
<feature type="transmembrane region" description="Helical" evidence="1">
    <location>
        <begin position="46"/>
        <end position="64"/>
    </location>
</feature>
<keyword evidence="5" id="KW-1185">Reference proteome</keyword>
<reference evidence="4 5" key="1">
    <citation type="submission" date="2018-05" db="EMBL/GenBank/DDBJ databases">
        <title>Draft Genome Sequences for a Diverse set of 7 Haemophilus Species.</title>
        <authorList>
            <person name="Nichols M."/>
            <person name="Topaz N."/>
            <person name="Wang X."/>
            <person name="Wang X."/>
            <person name="Boxrud D."/>
        </authorList>
    </citation>
    <scope>NUCLEOTIDE SEQUENCE [LARGE SCALE GENOMIC DNA]</scope>
    <source>
        <strain evidence="2 4">C2002001239</strain>
        <strain evidence="3 5">C2015005473</strain>
    </source>
</reference>
<accession>A0A369YI74</accession>
<evidence type="ECO:0000313" key="2">
    <source>
        <dbReference type="EMBL" id="RDE72707.1"/>
    </source>
</evidence>
<dbReference type="Proteomes" id="UP000253950">
    <property type="component" value="Unassembled WGS sequence"/>
</dbReference>
<dbReference type="AlphaFoldDB" id="A0A369YI74"/>
<sequence length="66" mass="7765">MTACRTVECGYYTEKQGALAEFFNQIKKRHHGERDVAKELTIFEESLLLLFCLIILLFLIRIKVFL</sequence>
<evidence type="ECO:0000256" key="1">
    <source>
        <dbReference type="SAM" id="Phobius"/>
    </source>
</evidence>
<evidence type="ECO:0000313" key="5">
    <source>
        <dbReference type="Proteomes" id="UP000253950"/>
    </source>
</evidence>
<keyword evidence="1" id="KW-1133">Transmembrane helix</keyword>
<keyword evidence="1" id="KW-0812">Transmembrane</keyword>
<evidence type="ECO:0000313" key="3">
    <source>
        <dbReference type="EMBL" id="RDF10688.1"/>
    </source>
</evidence>
<dbReference type="Proteomes" id="UP000253872">
    <property type="component" value="Unassembled WGS sequence"/>
</dbReference>
<evidence type="ECO:0000313" key="4">
    <source>
        <dbReference type="Proteomes" id="UP000253872"/>
    </source>
</evidence>
<dbReference type="EMBL" id="QEQG01000007">
    <property type="protein sequence ID" value="RDF10688.1"/>
    <property type="molecule type" value="Genomic_DNA"/>
</dbReference>
<proteinExistence type="predicted"/>
<organism evidence="2 4">
    <name type="scientific">Haemophilus sputorum</name>
    <dbReference type="NCBI Taxonomy" id="1078480"/>
    <lineage>
        <taxon>Bacteria</taxon>
        <taxon>Pseudomonadati</taxon>
        <taxon>Pseudomonadota</taxon>
        <taxon>Gammaproteobacteria</taxon>
        <taxon>Pasteurellales</taxon>
        <taxon>Pasteurellaceae</taxon>
        <taxon>Haemophilus</taxon>
    </lineage>
</organism>